<name>A0A445DXX7_ARAHY</name>
<organism evidence="2 3">
    <name type="scientific">Arachis hypogaea</name>
    <name type="common">Peanut</name>
    <dbReference type="NCBI Taxonomy" id="3818"/>
    <lineage>
        <taxon>Eukaryota</taxon>
        <taxon>Viridiplantae</taxon>
        <taxon>Streptophyta</taxon>
        <taxon>Embryophyta</taxon>
        <taxon>Tracheophyta</taxon>
        <taxon>Spermatophyta</taxon>
        <taxon>Magnoliopsida</taxon>
        <taxon>eudicotyledons</taxon>
        <taxon>Gunneridae</taxon>
        <taxon>Pentapetalae</taxon>
        <taxon>rosids</taxon>
        <taxon>fabids</taxon>
        <taxon>Fabales</taxon>
        <taxon>Fabaceae</taxon>
        <taxon>Papilionoideae</taxon>
        <taxon>50 kb inversion clade</taxon>
        <taxon>dalbergioids sensu lato</taxon>
        <taxon>Dalbergieae</taxon>
        <taxon>Pterocarpus clade</taxon>
        <taxon>Arachis</taxon>
    </lineage>
</organism>
<feature type="region of interest" description="Disordered" evidence="1">
    <location>
        <begin position="1"/>
        <end position="161"/>
    </location>
</feature>
<dbReference type="EMBL" id="SDMP01000003">
    <property type="protein sequence ID" value="RYR68037.1"/>
    <property type="molecule type" value="Genomic_DNA"/>
</dbReference>
<proteinExistence type="predicted"/>
<dbReference type="Proteomes" id="UP000289738">
    <property type="component" value="Chromosome A03"/>
</dbReference>
<dbReference type="InterPro" id="IPR040306">
    <property type="entry name" value="Os02g0753200-like"/>
</dbReference>
<accession>A0A445DXX7</accession>
<sequence length="191" mass="20837">MSLSLIQGYSSAEEDDHPHFHDSSSDDDAAAHHDVVTVKPSAASHPSLGNRSIFDRPQPSSAYGLPSTFDAFSEVAGPPQFLNNSEEYNPVKDAEPQQGRYGSRRNRKDKKDLPTGAVVEAKPQLVGIHERVRSDNGSQPSTSVLSSTPEEGKRMPTATNPNTEFWARSLLLSMSFRMRARVKLTSTSSPA</sequence>
<protein>
    <submittedName>
        <fullName evidence="2">Uncharacterized protein</fullName>
    </submittedName>
</protein>
<evidence type="ECO:0000313" key="2">
    <source>
        <dbReference type="EMBL" id="RYR68037.1"/>
    </source>
</evidence>
<feature type="compositionally biased region" description="Basic and acidic residues" evidence="1">
    <location>
        <begin position="16"/>
        <end position="36"/>
    </location>
</feature>
<feature type="compositionally biased region" description="Polar residues" evidence="1">
    <location>
        <begin position="1"/>
        <end position="10"/>
    </location>
</feature>
<evidence type="ECO:0000256" key="1">
    <source>
        <dbReference type="SAM" id="MobiDB-lite"/>
    </source>
</evidence>
<evidence type="ECO:0000313" key="3">
    <source>
        <dbReference type="Proteomes" id="UP000289738"/>
    </source>
</evidence>
<dbReference type="PANTHER" id="PTHR35321">
    <property type="entry name" value="OS02G0753200 PROTEIN"/>
    <property type="match status" value="1"/>
</dbReference>
<keyword evidence="3" id="KW-1185">Reference proteome</keyword>
<reference evidence="2 3" key="1">
    <citation type="submission" date="2019-01" db="EMBL/GenBank/DDBJ databases">
        <title>Sequencing of cultivated peanut Arachis hypogaea provides insights into genome evolution and oil improvement.</title>
        <authorList>
            <person name="Chen X."/>
        </authorList>
    </citation>
    <scope>NUCLEOTIDE SEQUENCE [LARGE SCALE GENOMIC DNA]</scope>
    <source>
        <strain evidence="3">cv. Fuhuasheng</strain>
        <tissue evidence="2">Leaves</tissue>
    </source>
</reference>
<dbReference type="AlphaFoldDB" id="A0A445DXX7"/>
<gene>
    <name evidence="2" type="ORF">Ahy_A03g014504</name>
</gene>
<feature type="compositionally biased region" description="Polar residues" evidence="1">
    <location>
        <begin position="135"/>
        <end position="149"/>
    </location>
</feature>
<comment type="caution">
    <text evidence="2">The sequence shown here is derived from an EMBL/GenBank/DDBJ whole genome shotgun (WGS) entry which is preliminary data.</text>
</comment>
<dbReference type="PANTHER" id="PTHR35321:SF1">
    <property type="entry name" value="OS02G0753200 PROTEIN"/>
    <property type="match status" value="1"/>
</dbReference>
<dbReference type="STRING" id="3818.A0A445DXX7"/>